<comment type="similarity">
    <text evidence="1">Belongs to the glycosyl hydrolase 16 family.</text>
</comment>
<dbReference type="SMART" id="SM00606">
    <property type="entry name" value="CBD_IV"/>
    <property type="match status" value="2"/>
</dbReference>
<dbReference type="CDD" id="cd08023">
    <property type="entry name" value="GH16_laminarinase_like"/>
    <property type="match status" value="1"/>
</dbReference>
<dbReference type="PANTHER" id="PTHR10963">
    <property type="entry name" value="GLYCOSYL HYDROLASE-RELATED"/>
    <property type="match status" value="1"/>
</dbReference>
<dbReference type="InterPro" id="IPR050546">
    <property type="entry name" value="Glycosyl_Hydrlase_16"/>
</dbReference>
<dbReference type="Pfam" id="PF00722">
    <property type="entry name" value="Glyco_hydro_16"/>
    <property type="match status" value="1"/>
</dbReference>
<dbReference type="InterPro" id="IPR006584">
    <property type="entry name" value="Cellulose-bd_IV"/>
</dbReference>
<organism evidence="6 7">
    <name type="scientific">Saccharophagus degradans</name>
    <dbReference type="NCBI Taxonomy" id="86304"/>
    <lineage>
        <taxon>Bacteria</taxon>
        <taxon>Pseudomonadati</taxon>
        <taxon>Pseudomonadota</taxon>
        <taxon>Gammaproteobacteria</taxon>
        <taxon>Cellvibrionales</taxon>
        <taxon>Cellvibrionaceae</taxon>
        <taxon>Saccharophagus</taxon>
    </lineage>
</organism>
<gene>
    <name evidence="6" type="ORF">Q4521_07065</name>
</gene>
<dbReference type="Gene3D" id="2.60.120.200">
    <property type="match status" value="1"/>
</dbReference>
<feature type="domain" description="GH16" evidence="5">
    <location>
        <begin position="330"/>
        <end position="569"/>
    </location>
</feature>
<dbReference type="SUPFAM" id="SSF49899">
    <property type="entry name" value="Concanavalin A-like lectins/glucanases"/>
    <property type="match status" value="1"/>
</dbReference>
<feature type="domain" description="CBM6" evidence="4">
    <location>
        <begin position="31"/>
        <end position="166"/>
    </location>
</feature>
<accession>A0AAW7X5R5</accession>
<dbReference type="InterPro" id="IPR008979">
    <property type="entry name" value="Galactose-bd-like_sf"/>
</dbReference>
<dbReference type="Gene3D" id="2.60.120.260">
    <property type="entry name" value="Galactose-binding domain-like"/>
    <property type="match status" value="2"/>
</dbReference>
<dbReference type="InterPro" id="IPR000757">
    <property type="entry name" value="Beta-glucanase-like"/>
</dbReference>
<evidence type="ECO:0000256" key="1">
    <source>
        <dbReference type="ARBA" id="ARBA00006865"/>
    </source>
</evidence>
<dbReference type="GO" id="GO:0004553">
    <property type="term" value="F:hydrolase activity, hydrolyzing O-glycosyl compounds"/>
    <property type="evidence" value="ECO:0007669"/>
    <property type="project" value="InterPro"/>
</dbReference>
<dbReference type="Proteomes" id="UP001169760">
    <property type="component" value="Unassembled WGS sequence"/>
</dbReference>
<evidence type="ECO:0000313" key="6">
    <source>
        <dbReference type="EMBL" id="MDO6422228.1"/>
    </source>
</evidence>
<evidence type="ECO:0000256" key="2">
    <source>
        <dbReference type="ARBA" id="ARBA00022729"/>
    </source>
</evidence>
<dbReference type="GO" id="GO:0005975">
    <property type="term" value="P:carbohydrate metabolic process"/>
    <property type="evidence" value="ECO:0007669"/>
    <property type="project" value="InterPro"/>
</dbReference>
<dbReference type="Pfam" id="PF03422">
    <property type="entry name" value="CBM_6"/>
    <property type="match status" value="2"/>
</dbReference>
<dbReference type="EMBL" id="JAUOPB010000004">
    <property type="protein sequence ID" value="MDO6422228.1"/>
    <property type="molecule type" value="Genomic_DNA"/>
</dbReference>
<dbReference type="AlphaFoldDB" id="A0AAW7X5R5"/>
<protein>
    <submittedName>
        <fullName evidence="6">Carbohydrate-binding protein</fullName>
    </submittedName>
</protein>
<evidence type="ECO:0000256" key="3">
    <source>
        <dbReference type="SAM" id="SignalP"/>
    </source>
</evidence>
<feature type="domain" description="CBM6" evidence="4">
    <location>
        <begin position="180"/>
        <end position="315"/>
    </location>
</feature>
<reference evidence="6" key="1">
    <citation type="submission" date="2023-07" db="EMBL/GenBank/DDBJ databases">
        <title>Genome content predicts the carbon catabolic preferences of heterotrophic bacteria.</title>
        <authorList>
            <person name="Gralka M."/>
        </authorList>
    </citation>
    <scope>NUCLEOTIDE SEQUENCE</scope>
    <source>
        <strain evidence="6">I3M17_2</strain>
    </source>
</reference>
<dbReference type="PANTHER" id="PTHR10963:SF55">
    <property type="entry name" value="GLYCOSIDE HYDROLASE FAMILY 16 PROTEIN"/>
    <property type="match status" value="1"/>
</dbReference>
<keyword evidence="2 3" id="KW-0732">Signal</keyword>
<dbReference type="PROSITE" id="PS51762">
    <property type="entry name" value="GH16_2"/>
    <property type="match status" value="1"/>
</dbReference>
<dbReference type="CDD" id="cd04080">
    <property type="entry name" value="CBM6_cellulase-like"/>
    <property type="match status" value="2"/>
</dbReference>
<dbReference type="SUPFAM" id="SSF49785">
    <property type="entry name" value="Galactose-binding domain-like"/>
    <property type="match status" value="2"/>
</dbReference>
<comment type="caution">
    <text evidence="6">The sequence shown here is derived from an EMBL/GenBank/DDBJ whole genome shotgun (WGS) entry which is preliminary data.</text>
</comment>
<dbReference type="InterPro" id="IPR005084">
    <property type="entry name" value="CBM6"/>
</dbReference>
<evidence type="ECO:0000313" key="7">
    <source>
        <dbReference type="Proteomes" id="UP001169760"/>
    </source>
</evidence>
<dbReference type="PROSITE" id="PS51175">
    <property type="entry name" value="CBM6"/>
    <property type="match status" value="2"/>
</dbReference>
<dbReference type="RefSeq" id="WP_303492107.1">
    <property type="nucleotide sequence ID" value="NZ_JAUOPB010000004.1"/>
</dbReference>
<evidence type="ECO:0000259" key="4">
    <source>
        <dbReference type="PROSITE" id="PS51175"/>
    </source>
</evidence>
<dbReference type="GO" id="GO:0030246">
    <property type="term" value="F:carbohydrate binding"/>
    <property type="evidence" value="ECO:0007669"/>
    <property type="project" value="InterPro"/>
</dbReference>
<feature type="chain" id="PRO_5043913990" evidence="3">
    <location>
        <begin position="31"/>
        <end position="569"/>
    </location>
</feature>
<sequence>MIKTCKTTPAKWAAALSLGCALLLPSGVNAATFQAEDYSAFYDTTAGNTGGAYRNDNVDIEATSDNGGGYNVGWIDANEWLVYPGVNIASTGDYIINVRVASASGGALSVDFNAGSIPLGQFDIPNTGGWQNWVTVSKTVTLTAGTYDMGVFASTGGWNFNWIEVTPVNNGGGNGGGSATFFQAEDYSNYSDTTPENIGGAYRNDGVDIETTSDANGGHNVGWMENGEWLAYEGLSIPSNGNYIIKARVASPNGGALSFDLNGGGQVLGTMNIPATGGWQNWQTVELSTNINAGTYTLGAFVSTSGFNLNWIEVVAGGDGGNNGGGGGNITWRDEFDTINRDVWNFETGGGGWGNNELQYYTDGQNASIQFDPQAGSNVLVIEARKETGGQCWWGGNCGYTSSRMNTRFKKSFQYGRIEARMKLPRTQGIWPAFWMLGDNFNNVGWPQGGELDIMEHVGTNNITSGALHGPGYSGNTPITGHLEHGASIDSGYRVYAVEWDTNGIRWFVDGTNFYSVEKWQVQQYGEWVYDQPFWILLNLAVGGNWPGDPDHANFTTQRFYIDYVRVIQ</sequence>
<name>A0AAW7X5R5_9GAMM</name>
<evidence type="ECO:0000259" key="5">
    <source>
        <dbReference type="PROSITE" id="PS51762"/>
    </source>
</evidence>
<dbReference type="InterPro" id="IPR013320">
    <property type="entry name" value="ConA-like_dom_sf"/>
</dbReference>
<feature type="signal peptide" evidence="3">
    <location>
        <begin position="1"/>
        <end position="30"/>
    </location>
</feature>
<proteinExistence type="inferred from homology"/>